<organism evidence="1 2">
    <name type="scientific">Aspergillus terreus</name>
    <dbReference type="NCBI Taxonomy" id="33178"/>
    <lineage>
        <taxon>Eukaryota</taxon>
        <taxon>Fungi</taxon>
        <taxon>Dikarya</taxon>
        <taxon>Ascomycota</taxon>
        <taxon>Pezizomycotina</taxon>
        <taxon>Eurotiomycetes</taxon>
        <taxon>Eurotiomycetidae</taxon>
        <taxon>Eurotiales</taxon>
        <taxon>Aspergillaceae</taxon>
        <taxon>Aspergillus</taxon>
        <taxon>Aspergillus subgen. Circumdati</taxon>
    </lineage>
</organism>
<sequence>MISYNSKALRGVRKERDIGTASLNSCPKVDHHHNGPDPGPDDHHYCHYYRYLRTETVTKTEIEVLTTTTIVPRTTLSRLPTREIAHHPLSVSMGTETRIERTRLMTLKCMSMEPNHIYISWSHLQPAEEFMKCSQRHCAVLLGGSPNGEYQCFAK</sequence>
<proteinExistence type="predicted"/>
<gene>
    <name evidence="1" type="ORF">ATEIFO6365_0004035900</name>
</gene>
<dbReference type="PROSITE" id="PS50835">
    <property type="entry name" value="IG_LIKE"/>
    <property type="match status" value="1"/>
</dbReference>
<evidence type="ECO:0000313" key="1">
    <source>
        <dbReference type="EMBL" id="GFF15240.1"/>
    </source>
</evidence>
<dbReference type="Proteomes" id="UP000452235">
    <property type="component" value="Unassembled WGS sequence"/>
</dbReference>
<keyword evidence="2" id="KW-1185">Reference proteome</keyword>
<name>A0A5M3YQG3_ASPTE</name>
<protein>
    <submittedName>
        <fullName evidence="1">Uncharacterized protein</fullName>
    </submittedName>
</protein>
<comment type="caution">
    <text evidence="1">The sequence shown here is derived from an EMBL/GenBank/DDBJ whole genome shotgun (WGS) entry which is preliminary data.</text>
</comment>
<dbReference type="EMBL" id="BLJY01000004">
    <property type="protein sequence ID" value="GFF15240.1"/>
    <property type="molecule type" value="Genomic_DNA"/>
</dbReference>
<reference evidence="1 2" key="1">
    <citation type="submission" date="2020-01" db="EMBL/GenBank/DDBJ databases">
        <title>Aspergillus terreus IFO 6365 whole genome shotgun sequence.</title>
        <authorList>
            <person name="Kanamasa S."/>
            <person name="Takahashi H."/>
        </authorList>
    </citation>
    <scope>NUCLEOTIDE SEQUENCE [LARGE SCALE GENOMIC DNA]</scope>
    <source>
        <strain evidence="1 2">IFO 6365</strain>
    </source>
</reference>
<dbReference type="InterPro" id="IPR007110">
    <property type="entry name" value="Ig-like_dom"/>
</dbReference>
<accession>A0A5M3YQG3</accession>
<evidence type="ECO:0000313" key="2">
    <source>
        <dbReference type="Proteomes" id="UP000452235"/>
    </source>
</evidence>
<dbReference type="AlphaFoldDB" id="A0A5M3YQG3"/>